<proteinExistence type="predicted"/>
<dbReference type="PANTHER" id="PTHR10039:SF5">
    <property type="entry name" value="NACHT DOMAIN-CONTAINING PROTEIN"/>
    <property type="match status" value="1"/>
</dbReference>
<dbReference type="Proteomes" id="UP000054821">
    <property type="component" value="Unassembled WGS sequence"/>
</dbReference>
<dbReference type="STRING" id="398673.A0A2P4ZVZ5"/>
<evidence type="ECO:0000313" key="4">
    <source>
        <dbReference type="Proteomes" id="UP000054821"/>
    </source>
</evidence>
<evidence type="ECO:0000313" key="3">
    <source>
        <dbReference type="EMBL" id="PON28459.1"/>
    </source>
</evidence>
<name>A0A2P4ZVZ5_9HYPO</name>
<protein>
    <recommendedName>
        <fullName evidence="2">Nephrocystin 3-like N-terminal domain-containing protein</fullName>
    </recommendedName>
</protein>
<keyword evidence="1" id="KW-0677">Repeat</keyword>
<dbReference type="RefSeq" id="XP_018666607.1">
    <property type="nucleotide sequence ID" value="XM_018800465.1"/>
</dbReference>
<reference evidence="3 4" key="1">
    <citation type="journal article" date="2016" name="Genome Announc.">
        <title>Draft Whole-Genome Sequence of Trichoderma gamsii T6085, a Promising Biocontrol Agent of Fusarium Head Blight on Wheat.</title>
        <authorList>
            <person name="Baroncelli R."/>
            <person name="Zapparata A."/>
            <person name="Piaggeschi G."/>
            <person name="Sarrocco S."/>
            <person name="Vannacci G."/>
        </authorList>
    </citation>
    <scope>NUCLEOTIDE SEQUENCE [LARGE SCALE GENOMIC DNA]</scope>
    <source>
        <strain evidence="3 4">T6085</strain>
    </source>
</reference>
<dbReference type="AlphaFoldDB" id="A0A2P4ZVZ5"/>
<evidence type="ECO:0000259" key="2">
    <source>
        <dbReference type="Pfam" id="PF24883"/>
    </source>
</evidence>
<gene>
    <name evidence="3" type="ORF">TGAM01_v202953</name>
</gene>
<dbReference type="InterPro" id="IPR056884">
    <property type="entry name" value="NPHP3-like_N"/>
</dbReference>
<comment type="caution">
    <text evidence="3">The sequence shown here is derived from an EMBL/GenBank/DDBJ whole genome shotgun (WGS) entry which is preliminary data.</text>
</comment>
<feature type="domain" description="Nephrocystin 3-like N-terminal" evidence="2">
    <location>
        <begin position="25"/>
        <end position="82"/>
    </location>
</feature>
<accession>A0A2P4ZVZ5</accession>
<evidence type="ECO:0000256" key="1">
    <source>
        <dbReference type="ARBA" id="ARBA00022737"/>
    </source>
</evidence>
<organism evidence="3 4">
    <name type="scientific">Trichoderma gamsii</name>
    <dbReference type="NCBI Taxonomy" id="398673"/>
    <lineage>
        <taxon>Eukaryota</taxon>
        <taxon>Fungi</taxon>
        <taxon>Dikarya</taxon>
        <taxon>Ascomycota</taxon>
        <taxon>Pezizomycotina</taxon>
        <taxon>Sordariomycetes</taxon>
        <taxon>Hypocreomycetidae</taxon>
        <taxon>Hypocreales</taxon>
        <taxon>Hypocreaceae</taxon>
        <taxon>Trichoderma</taxon>
    </lineage>
</organism>
<dbReference type="GeneID" id="29980548"/>
<sequence length="205" mass="24056">MLISFPEYLSRLTKSFMEQERRFGTYQENRWSWTKEELQEIMFEILTKGTSNRPVVIFVDAIDECGQDHAKCLLRYFKNLMDIAEHEEANDKDIRLVIRERLKRIQPEAKRQRIEKEILLKAQGGFQWMVLITAIVIDEVTVGTKEEKLYEKITTTPEALDELYNDILSGATEAEKHQMTKLFQWVLFAERPPVCTRASGGACYR</sequence>
<keyword evidence="4" id="KW-1185">Reference proteome</keyword>
<dbReference type="EMBL" id="JPDN02000007">
    <property type="protein sequence ID" value="PON28459.1"/>
    <property type="molecule type" value="Genomic_DNA"/>
</dbReference>
<dbReference type="Pfam" id="PF24883">
    <property type="entry name" value="NPHP3_N"/>
    <property type="match status" value="1"/>
</dbReference>
<dbReference type="PANTHER" id="PTHR10039">
    <property type="entry name" value="AMELOGENIN"/>
    <property type="match status" value="1"/>
</dbReference>